<sequence>MTEKNDDVTRDEPGGAEVGSTAEELDRPTVEESGTALEARRRTGGARGVLVPAVIAILLVASAAFASWVYLSQYRPDQQTDAAVAAEATKAATDGTVALLSYTPTTLDQDFTNAKSHLTGDFLNYYTQFTNDIVTPAAKTKDVKTTATVVRSAVSDLHPDAATVLVFINQNTTSKENPDGSFTASAVKVGLVKSGDTWLIAAFDPV</sequence>
<dbReference type="Proteomes" id="UP000467193">
    <property type="component" value="Chromosome"/>
</dbReference>
<dbReference type="KEGG" id="msei:MSEDJ_50100"/>
<dbReference type="AlphaFoldDB" id="A0A7I7QX48"/>
<proteinExistence type="predicted"/>
<comment type="subcellular location">
    <subcellularLocation>
        <location evidence="1">Membrane</location>
    </subcellularLocation>
</comment>
<protein>
    <recommendedName>
        <fullName evidence="7">Twin-arginine translocation pathway signal</fullName>
    </recommendedName>
</protein>
<keyword evidence="6" id="KW-1185">Reference proteome</keyword>
<evidence type="ECO:0000313" key="6">
    <source>
        <dbReference type="Proteomes" id="UP000467193"/>
    </source>
</evidence>
<feature type="compositionally biased region" description="Basic and acidic residues" evidence="3">
    <location>
        <begin position="1"/>
        <end position="13"/>
    </location>
</feature>
<dbReference type="GO" id="GO:0016020">
    <property type="term" value="C:membrane"/>
    <property type="evidence" value="ECO:0007669"/>
    <property type="project" value="UniProtKB-SubCell"/>
</dbReference>
<keyword evidence="2 4" id="KW-0472">Membrane</keyword>
<dbReference type="RefSeq" id="WP_174266880.1">
    <property type="nucleotide sequence ID" value="NZ_AP022588.1"/>
</dbReference>
<dbReference type="PANTHER" id="PTHR37042:SF4">
    <property type="entry name" value="OUTER MEMBRANE PROTEIN RV1973"/>
    <property type="match status" value="1"/>
</dbReference>
<evidence type="ECO:0008006" key="7">
    <source>
        <dbReference type="Google" id="ProtNLM"/>
    </source>
</evidence>
<dbReference type="PANTHER" id="PTHR37042">
    <property type="entry name" value="OUTER MEMBRANE PROTEIN RV1973"/>
    <property type="match status" value="1"/>
</dbReference>
<keyword evidence="4" id="KW-0812">Transmembrane</keyword>
<name>A0A7I7QX48_9MYCO</name>
<evidence type="ECO:0000256" key="2">
    <source>
        <dbReference type="ARBA" id="ARBA00023136"/>
    </source>
</evidence>
<organism evidence="5 6">
    <name type="scientific">Mycolicibacterium sediminis</name>
    <dbReference type="NCBI Taxonomy" id="1286180"/>
    <lineage>
        <taxon>Bacteria</taxon>
        <taxon>Bacillati</taxon>
        <taxon>Actinomycetota</taxon>
        <taxon>Actinomycetes</taxon>
        <taxon>Mycobacteriales</taxon>
        <taxon>Mycobacteriaceae</taxon>
        <taxon>Mycolicibacterium</taxon>
    </lineage>
</organism>
<evidence type="ECO:0000256" key="4">
    <source>
        <dbReference type="SAM" id="Phobius"/>
    </source>
</evidence>
<feature type="transmembrane region" description="Helical" evidence="4">
    <location>
        <begin position="49"/>
        <end position="71"/>
    </location>
</feature>
<feature type="region of interest" description="Disordered" evidence="3">
    <location>
        <begin position="1"/>
        <end position="42"/>
    </location>
</feature>
<accession>A0A7I7QX48</accession>
<evidence type="ECO:0000313" key="5">
    <source>
        <dbReference type="EMBL" id="BBY30914.1"/>
    </source>
</evidence>
<dbReference type="EMBL" id="AP022588">
    <property type="protein sequence ID" value="BBY30914.1"/>
    <property type="molecule type" value="Genomic_DNA"/>
</dbReference>
<reference evidence="5 6" key="1">
    <citation type="journal article" date="2019" name="Emerg. Microbes Infect.">
        <title>Comprehensive subspecies identification of 175 nontuberculous mycobacteria species based on 7547 genomic profiles.</title>
        <authorList>
            <person name="Matsumoto Y."/>
            <person name="Kinjo T."/>
            <person name="Motooka D."/>
            <person name="Nabeya D."/>
            <person name="Jung N."/>
            <person name="Uechi K."/>
            <person name="Horii T."/>
            <person name="Iida T."/>
            <person name="Fujita J."/>
            <person name="Nakamura S."/>
        </authorList>
    </citation>
    <scope>NUCLEOTIDE SEQUENCE [LARGE SCALE GENOMIC DNA]</scope>
    <source>
        <strain evidence="5 6">JCM 17899</strain>
    </source>
</reference>
<gene>
    <name evidence="5" type="ORF">MSEDJ_50100</name>
</gene>
<evidence type="ECO:0000256" key="3">
    <source>
        <dbReference type="SAM" id="MobiDB-lite"/>
    </source>
</evidence>
<evidence type="ECO:0000256" key="1">
    <source>
        <dbReference type="ARBA" id="ARBA00004370"/>
    </source>
</evidence>
<keyword evidence="4" id="KW-1133">Transmembrane helix</keyword>